<evidence type="ECO:0000256" key="1">
    <source>
        <dbReference type="SAM" id="MobiDB-lite"/>
    </source>
</evidence>
<accession>A0ABV5YF74</accession>
<feature type="signal peptide" evidence="2">
    <location>
        <begin position="1"/>
        <end position="22"/>
    </location>
</feature>
<keyword evidence="4" id="KW-1185">Reference proteome</keyword>
<name>A0ABV5YF74_9ACTN</name>
<evidence type="ECO:0000256" key="2">
    <source>
        <dbReference type="SAM" id="SignalP"/>
    </source>
</evidence>
<feature type="compositionally biased region" description="Basic and acidic residues" evidence="1">
    <location>
        <begin position="130"/>
        <end position="141"/>
    </location>
</feature>
<proteinExistence type="predicted"/>
<sequence>MNRPLVLTCVALSAIMPLTGCGGNKKAATVAQSASPKARHHAPAATRAPSASVTVRGTVRVGGFCKTTDAVGKTANGGWARCLKKPGDKRARWYSQAPSGPGAARAGEFCSRAGATATSSAGKKLTCTKKAGETRPRWRTK</sequence>
<feature type="compositionally biased region" description="Low complexity" evidence="1">
    <location>
        <begin position="115"/>
        <end position="124"/>
    </location>
</feature>
<keyword evidence="2" id="KW-0732">Signal</keyword>
<feature type="region of interest" description="Disordered" evidence="1">
    <location>
        <begin position="115"/>
        <end position="141"/>
    </location>
</feature>
<dbReference type="EMBL" id="JBHLZP010000100">
    <property type="protein sequence ID" value="MFB9833685.1"/>
    <property type="molecule type" value="Genomic_DNA"/>
</dbReference>
<protein>
    <submittedName>
        <fullName evidence="3">Uncharacterized protein</fullName>
    </submittedName>
</protein>
<evidence type="ECO:0000313" key="4">
    <source>
        <dbReference type="Proteomes" id="UP001589627"/>
    </source>
</evidence>
<gene>
    <name evidence="3" type="ORF">ACFFNX_15955</name>
</gene>
<organism evidence="3 4">
    <name type="scientific">Actinoallomurus acaciae</name>
    <dbReference type="NCBI Taxonomy" id="502577"/>
    <lineage>
        <taxon>Bacteria</taxon>
        <taxon>Bacillati</taxon>
        <taxon>Actinomycetota</taxon>
        <taxon>Actinomycetes</taxon>
        <taxon>Streptosporangiales</taxon>
        <taxon>Thermomonosporaceae</taxon>
        <taxon>Actinoallomurus</taxon>
    </lineage>
</organism>
<dbReference type="RefSeq" id="WP_378201809.1">
    <property type="nucleotide sequence ID" value="NZ_JBHLZP010000100.1"/>
</dbReference>
<comment type="caution">
    <text evidence="3">The sequence shown here is derived from an EMBL/GenBank/DDBJ whole genome shotgun (WGS) entry which is preliminary data.</text>
</comment>
<evidence type="ECO:0000313" key="3">
    <source>
        <dbReference type="EMBL" id="MFB9833685.1"/>
    </source>
</evidence>
<feature type="chain" id="PRO_5046162173" evidence="2">
    <location>
        <begin position="23"/>
        <end position="141"/>
    </location>
</feature>
<dbReference type="Proteomes" id="UP001589627">
    <property type="component" value="Unassembled WGS sequence"/>
</dbReference>
<reference evidence="3 4" key="1">
    <citation type="submission" date="2024-09" db="EMBL/GenBank/DDBJ databases">
        <authorList>
            <person name="Sun Q."/>
            <person name="Mori K."/>
        </authorList>
    </citation>
    <scope>NUCLEOTIDE SEQUENCE [LARGE SCALE GENOMIC DNA]</scope>
    <source>
        <strain evidence="3 4">TBRC 0563</strain>
    </source>
</reference>